<keyword evidence="2" id="KW-1185">Reference proteome</keyword>
<dbReference type="InParanoid" id="A0A0H2R9B3"/>
<evidence type="ECO:0000313" key="1">
    <source>
        <dbReference type="EMBL" id="KLO06083.1"/>
    </source>
</evidence>
<dbReference type="EMBL" id="KQ086239">
    <property type="protein sequence ID" value="KLO06083.1"/>
    <property type="molecule type" value="Genomic_DNA"/>
</dbReference>
<organism evidence="1 2">
    <name type="scientific">Schizopora paradoxa</name>
    <dbReference type="NCBI Taxonomy" id="27342"/>
    <lineage>
        <taxon>Eukaryota</taxon>
        <taxon>Fungi</taxon>
        <taxon>Dikarya</taxon>
        <taxon>Basidiomycota</taxon>
        <taxon>Agaricomycotina</taxon>
        <taxon>Agaricomycetes</taxon>
        <taxon>Hymenochaetales</taxon>
        <taxon>Schizoporaceae</taxon>
        <taxon>Schizopora</taxon>
    </lineage>
</organism>
<proteinExistence type="predicted"/>
<dbReference type="AlphaFoldDB" id="A0A0H2R9B3"/>
<evidence type="ECO:0000313" key="2">
    <source>
        <dbReference type="Proteomes" id="UP000053477"/>
    </source>
</evidence>
<sequence>MTLDKRWATLARREESTRRKKDVQKYIVEDADVRIIAVVVYEGELWHRKRIIPKVRASAEGILRKRLLCCKRRSEREKVANSDDNDRDSFILLASICSDFAREDERIVFLYGENVRMLAEHPGSSSIFGDLLWFASVRLRSPLVTPTRRRGEVERQHRYCTIGALEGEDHLLLNSRRRRPEVVVVSNSPNPQGRILDLITPHLVE</sequence>
<protein>
    <submittedName>
        <fullName evidence="1">Uncharacterized protein</fullName>
    </submittedName>
</protein>
<accession>A0A0H2R9B3</accession>
<name>A0A0H2R9B3_9AGAM</name>
<dbReference type="Proteomes" id="UP000053477">
    <property type="component" value="Unassembled WGS sequence"/>
</dbReference>
<reference evidence="1 2" key="1">
    <citation type="submission" date="2015-04" db="EMBL/GenBank/DDBJ databases">
        <title>Complete genome sequence of Schizopora paradoxa KUC8140, a cosmopolitan wood degrader in East Asia.</title>
        <authorList>
            <consortium name="DOE Joint Genome Institute"/>
            <person name="Min B."/>
            <person name="Park H."/>
            <person name="Jang Y."/>
            <person name="Kim J.-J."/>
            <person name="Kim K.H."/>
            <person name="Pangilinan J."/>
            <person name="Lipzen A."/>
            <person name="Riley R."/>
            <person name="Grigoriev I.V."/>
            <person name="Spatafora J.W."/>
            <person name="Choi I.-G."/>
        </authorList>
    </citation>
    <scope>NUCLEOTIDE SEQUENCE [LARGE SCALE GENOMIC DNA]</scope>
    <source>
        <strain evidence="1 2">KUC8140</strain>
    </source>
</reference>
<gene>
    <name evidence="1" type="ORF">SCHPADRAFT_895753</name>
</gene>